<evidence type="ECO:0000256" key="1">
    <source>
        <dbReference type="ARBA" id="ARBA00000966"/>
    </source>
</evidence>
<dbReference type="PANTHER" id="PTHR34142">
    <property type="entry name" value="ENDO-BETA-1,4-GLUCANASE A"/>
    <property type="match status" value="1"/>
</dbReference>
<evidence type="ECO:0000256" key="3">
    <source>
        <dbReference type="ARBA" id="ARBA00022801"/>
    </source>
</evidence>
<dbReference type="Gene3D" id="3.20.20.80">
    <property type="entry name" value="Glycosidases"/>
    <property type="match status" value="2"/>
</dbReference>
<dbReference type="InterPro" id="IPR001547">
    <property type="entry name" value="Glyco_hydro_5"/>
</dbReference>
<evidence type="ECO:0000259" key="7">
    <source>
        <dbReference type="Pfam" id="PF00150"/>
    </source>
</evidence>
<dbReference type="SUPFAM" id="SSF51445">
    <property type="entry name" value="(Trans)glycosidases"/>
    <property type="match status" value="2"/>
</dbReference>
<dbReference type="EMBL" id="BAABAT010000005">
    <property type="protein sequence ID" value="GAA4247725.1"/>
    <property type="molecule type" value="Genomic_DNA"/>
</dbReference>
<dbReference type="EC" id="3.2.1.4" evidence="2"/>
<name>A0ABP8D563_9ACTN</name>
<evidence type="ECO:0000313" key="8">
    <source>
        <dbReference type="EMBL" id="GAA4247725.1"/>
    </source>
</evidence>
<keyword evidence="3 5" id="KW-0378">Hydrolase</keyword>
<dbReference type="Proteomes" id="UP001500620">
    <property type="component" value="Unassembled WGS sequence"/>
</dbReference>
<protein>
    <recommendedName>
        <fullName evidence="2">cellulase</fullName>
        <ecNumber evidence="2">3.2.1.4</ecNumber>
    </recommendedName>
</protein>
<comment type="caution">
    <text evidence="8">The sequence shown here is derived from an EMBL/GenBank/DDBJ whole genome shotgun (WGS) entry which is preliminary data.</text>
</comment>
<evidence type="ECO:0000256" key="4">
    <source>
        <dbReference type="ARBA" id="ARBA00023295"/>
    </source>
</evidence>
<feature type="region of interest" description="Disordered" evidence="6">
    <location>
        <begin position="1"/>
        <end position="26"/>
    </location>
</feature>
<dbReference type="RefSeq" id="WP_345124632.1">
    <property type="nucleotide sequence ID" value="NZ_BAABAT010000005.1"/>
</dbReference>
<dbReference type="InterPro" id="IPR017853">
    <property type="entry name" value="GH"/>
</dbReference>
<comment type="catalytic activity">
    <reaction evidence="1">
        <text>Endohydrolysis of (1-&gt;4)-beta-D-glucosidic linkages in cellulose, lichenin and cereal beta-D-glucans.</text>
        <dbReference type="EC" id="3.2.1.4"/>
    </reaction>
</comment>
<feature type="domain" description="Glycoside hydrolase family 5" evidence="7">
    <location>
        <begin position="193"/>
        <end position="423"/>
    </location>
</feature>
<dbReference type="Pfam" id="PF00150">
    <property type="entry name" value="Cellulase"/>
    <property type="match status" value="1"/>
</dbReference>
<dbReference type="PANTHER" id="PTHR34142:SF1">
    <property type="entry name" value="GLYCOSIDE HYDROLASE FAMILY 5 DOMAIN-CONTAINING PROTEIN"/>
    <property type="match status" value="1"/>
</dbReference>
<evidence type="ECO:0000313" key="9">
    <source>
        <dbReference type="Proteomes" id="UP001500620"/>
    </source>
</evidence>
<keyword evidence="4 5" id="KW-0326">Glycosidase</keyword>
<evidence type="ECO:0000256" key="5">
    <source>
        <dbReference type="RuleBase" id="RU361153"/>
    </source>
</evidence>
<dbReference type="PROSITE" id="PS00659">
    <property type="entry name" value="GLYCOSYL_HYDROL_F5"/>
    <property type="match status" value="1"/>
</dbReference>
<reference evidence="9" key="1">
    <citation type="journal article" date="2019" name="Int. J. Syst. Evol. Microbiol.">
        <title>The Global Catalogue of Microorganisms (GCM) 10K type strain sequencing project: providing services to taxonomists for standard genome sequencing and annotation.</title>
        <authorList>
            <consortium name="The Broad Institute Genomics Platform"/>
            <consortium name="The Broad Institute Genome Sequencing Center for Infectious Disease"/>
            <person name="Wu L."/>
            <person name="Ma J."/>
        </authorList>
    </citation>
    <scope>NUCLEOTIDE SEQUENCE [LARGE SCALE GENOMIC DNA]</scope>
    <source>
        <strain evidence="9">JCM 17441</strain>
    </source>
</reference>
<gene>
    <name evidence="8" type="ORF">GCM10022255_024730</name>
</gene>
<proteinExistence type="inferred from homology"/>
<organism evidence="8 9">
    <name type="scientific">Dactylosporangium darangshiense</name>
    <dbReference type="NCBI Taxonomy" id="579108"/>
    <lineage>
        <taxon>Bacteria</taxon>
        <taxon>Bacillati</taxon>
        <taxon>Actinomycetota</taxon>
        <taxon>Actinomycetes</taxon>
        <taxon>Micromonosporales</taxon>
        <taxon>Micromonosporaceae</taxon>
        <taxon>Dactylosporangium</taxon>
    </lineage>
</organism>
<keyword evidence="9" id="KW-1185">Reference proteome</keyword>
<dbReference type="InterPro" id="IPR018087">
    <property type="entry name" value="Glyco_hydro_5_CS"/>
</dbReference>
<accession>A0ABP8D563</accession>
<sequence>MPRDRDRTTPPKKLSPRNSTPPHPQLRKGAALAAVGLLLVAALVVPLQNPKPERVLCVGDDVQARAVAGLANFSAWLSRNHATGFIGEIGWPSDKDPAQWSQVAEVWYEAADAIGLPVTAWAAGTWPANYPMAVYRPVAHGMKVDVAGPQARIVERHGSTPGYLRGVNLAAGSFAASDSNGGFGTANPGRYGLDYTYETPSSYSFLAGRGVRLVRLAVNWERLQPRPFGPLDQAELARVRDALGHAQAAGLTVIVDLHNYGDYALGGGPGGPVRMLRLGDMELPTTALADFWRRMSRALDNPAVVGLGLLNEPTRLAADGRAGALIWERAAQESVDAIRANGDDRAILVSGYVPMGPPSWGQMHPTAWIQDPAHRVAYESHAYFDHDGSGHYWMSYADELRSVTWPAPAHCQRLTPQGRQVLIS</sequence>
<evidence type="ECO:0000256" key="6">
    <source>
        <dbReference type="SAM" id="MobiDB-lite"/>
    </source>
</evidence>
<evidence type="ECO:0000256" key="2">
    <source>
        <dbReference type="ARBA" id="ARBA00012601"/>
    </source>
</evidence>
<comment type="similarity">
    <text evidence="5">Belongs to the glycosyl hydrolase 5 (cellulase A) family.</text>
</comment>